<dbReference type="InterPro" id="IPR036388">
    <property type="entry name" value="WH-like_DNA-bd_sf"/>
</dbReference>
<dbReference type="STRING" id="1802158.A2827_02800"/>
<reference evidence="2 3" key="1">
    <citation type="journal article" date="2016" name="Nat. Commun.">
        <title>Thousands of microbial genomes shed light on interconnected biogeochemical processes in an aquifer system.</title>
        <authorList>
            <person name="Anantharaman K."/>
            <person name="Brown C.T."/>
            <person name="Hug L.A."/>
            <person name="Sharon I."/>
            <person name="Castelle C.J."/>
            <person name="Probst A.J."/>
            <person name="Thomas B.C."/>
            <person name="Singh A."/>
            <person name="Wilkins M.J."/>
            <person name="Karaoz U."/>
            <person name="Brodie E.L."/>
            <person name="Williams K.H."/>
            <person name="Hubbard S.S."/>
            <person name="Banfield J.F."/>
        </authorList>
    </citation>
    <scope>NUCLEOTIDE SEQUENCE [LARGE SCALE GENOMIC DNA]</scope>
</reference>
<proteinExistence type="predicted"/>
<dbReference type="InterPro" id="IPR002831">
    <property type="entry name" value="Tscrpt_reg_TrmB_N"/>
</dbReference>
<dbReference type="AlphaFoldDB" id="A0A1G2H704"/>
<dbReference type="PANTHER" id="PTHR34293:SF1">
    <property type="entry name" value="HTH-TYPE TRANSCRIPTIONAL REGULATOR TRMBL2"/>
    <property type="match status" value="1"/>
</dbReference>
<dbReference type="SUPFAM" id="SSF46785">
    <property type="entry name" value="Winged helix' DNA-binding domain"/>
    <property type="match status" value="1"/>
</dbReference>
<organism evidence="2 3">
    <name type="scientific">Candidatus Spechtbacteria bacterium RIFCSPHIGHO2_01_FULL_43_30</name>
    <dbReference type="NCBI Taxonomy" id="1802158"/>
    <lineage>
        <taxon>Bacteria</taxon>
        <taxon>Candidatus Spechtiibacteriota</taxon>
    </lineage>
</organism>
<dbReference type="InterPro" id="IPR036390">
    <property type="entry name" value="WH_DNA-bd_sf"/>
</dbReference>
<dbReference type="Proteomes" id="UP000177932">
    <property type="component" value="Unassembled WGS sequence"/>
</dbReference>
<dbReference type="Gene3D" id="1.10.10.10">
    <property type="entry name" value="Winged helix-like DNA-binding domain superfamily/Winged helix DNA-binding domain"/>
    <property type="match status" value="1"/>
</dbReference>
<evidence type="ECO:0000313" key="2">
    <source>
        <dbReference type="EMBL" id="OGZ58129.1"/>
    </source>
</evidence>
<name>A0A1G2H704_9BACT</name>
<sequence>MKETLKALGLEPKEASIYIALLELGEATVLQVSKKARIKRPTAYVVLQSLEMKGFAARVLREKRTFYTPEHPEKLVIESELRTEELKKALPQFEALMKKETGPRVMIYEGKEDVDRAYDDVFIQKGEMLVIRVIKVSKELFPGSFKKFEYKTFSPEYRAREILDNSDEARSYAEDIWKKHGKTYRGIRFIPKEFLPIEGDIGIFGNNVVITSPGKKYFTARIDSEEIARAFRVIFEMAWQSAKE</sequence>
<gene>
    <name evidence="2" type="ORF">A2827_02800</name>
</gene>
<accession>A0A1G2H704</accession>
<feature type="domain" description="Transcription regulator TrmB N-terminal" evidence="1">
    <location>
        <begin position="5"/>
        <end position="73"/>
    </location>
</feature>
<comment type="caution">
    <text evidence="2">The sequence shown here is derived from an EMBL/GenBank/DDBJ whole genome shotgun (WGS) entry which is preliminary data.</text>
</comment>
<evidence type="ECO:0000259" key="1">
    <source>
        <dbReference type="Pfam" id="PF01978"/>
    </source>
</evidence>
<dbReference type="EMBL" id="MHOD01000014">
    <property type="protein sequence ID" value="OGZ58129.1"/>
    <property type="molecule type" value="Genomic_DNA"/>
</dbReference>
<dbReference type="PANTHER" id="PTHR34293">
    <property type="entry name" value="HTH-TYPE TRANSCRIPTIONAL REGULATOR TRMBL2"/>
    <property type="match status" value="1"/>
</dbReference>
<dbReference type="InterPro" id="IPR051797">
    <property type="entry name" value="TrmB-like"/>
</dbReference>
<dbReference type="Pfam" id="PF01978">
    <property type="entry name" value="TrmB"/>
    <property type="match status" value="1"/>
</dbReference>
<evidence type="ECO:0000313" key="3">
    <source>
        <dbReference type="Proteomes" id="UP000177932"/>
    </source>
</evidence>
<protein>
    <recommendedName>
        <fullName evidence="1">Transcription regulator TrmB N-terminal domain-containing protein</fullName>
    </recommendedName>
</protein>